<organism evidence="1">
    <name type="scientific">Pseudogemmatithrix spongiicola</name>
    <dbReference type="NCBI Taxonomy" id="3062599"/>
    <lineage>
        <taxon>Bacteria</taxon>
        <taxon>Pseudomonadati</taxon>
        <taxon>Gemmatimonadota</taxon>
        <taxon>Gemmatimonadia</taxon>
        <taxon>Gemmatimonadales</taxon>
        <taxon>Gemmatimonadaceae</taxon>
        <taxon>Pseudogemmatithrix</taxon>
    </lineage>
</organism>
<dbReference type="InterPro" id="IPR019613">
    <property type="entry name" value="DUF4198"/>
</dbReference>
<sequence length="289" mass="31376">MSAKRWSRSFRYRSVVLAVLILGIGVLPAFAHDFWLVPIGFRLAPGDELVVLGQTSSAFPASESALSRERVADARVLDAAGETRIVDFEASGNSLRLRHRPTGTGQRMVVVSTVPRSVRESAAGFRRYLELEGAGAVLARLEREGRVPRDSVTRRYAKYAKTFVEVGEGGPRAWSRIVGQPLELLPLTDPSVLHPGDTLRVRVLFGGQPLSGVRLEAGVVSRPADANLNALAGQERHGTFITDGQGVLHIPIDRGGLWNLRGLHVADAPAGSGADWDTHWVTLVFLVMH</sequence>
<dbReference type="Proteomes" id="UP001229955">
    <property type="component" value="Chromosome"/>
</dbReference>
<dbReference type="EMBL" id="CP130612">
    <property type="protein sequence ID" value="WKW11924.1"/>
    <property type="molecule type" value="Genomic_DNA"/>
</dbReference>
<gene>
    <name evidence="1" type="ORF">Strain138_001193</name>
    <name evidence="2" type="ORF">Strain318_001193</name>
</gene>
<name>A0AA49Q4N2_9BACT</name>
<accession>A0AA49Q4N2</accession>
<dbReference type="AlphaFoldDB" id="A0AA49Q4N2"/>
<reference evidence="1" key="1">
    <citation type="submission" date="2023-07" db="EMBL/GenBank/DDBJ databases">
        <authorList>
            <person name="Haufschild T."/>
            <person name="Kallscheuer N."/>
            <person name="Hammer J."/>
            <person name="Kohn T."/>
            <person name="Kabuu M."/>
            <person name="Jogler M."/>
            <person name="Wohfarth N."/>
            <person name="Heuer A."/>
            <person name="Rohde M."/>
            <person name="van Teeseling M.C.F."/>
            <person name="Jogler C."/>
        </authorList>
    </citation>
    <scope>NUCLEOTIDE SEQUENCE</scope>
    <source>
        <strain evidence="1">Strain 138</strain>
        <strain evidence="2">Strain 318</strain>
    </source>
</reference>
<evidence type="ECO:0000313" key="3">
    <source>
        <dbReference type="Proteomes" id="UP001229955"/>
    </source>
</evidence>
<dbReference type="RefSeq" id="WP_367887607.1">
    <property type="nucleotide sequence ID" value="NZ_CP130612.1"/>
</dbReference>
<protein>
    <submittedName>
        <fullName evidence="1">DUF4198 domain-containing protein</fullName>
    </submittedName>
</protein>
<accession>A0AA49Q7L5</accession>
<dbReference type="KEGG" id="pspc:Strain318_001193"/>
<proteinExistence type="predicted"/>
<evidence type="ECO:0000313" key="1">
    <source>
        <dbReference type="EMBL" id="WKW11924.1"/>
    </source>
</evidence>
<dbReference type="Pfam" id="PF10670">
    <property type="entry name" value="DUF4198"/>
    <property type="match status" value="1"/>
</dbReference>
<dbReference type="EMBL" id="CP130613">
    <property type="protein sequence ID" value="WKW14834.1"/>
    <property type="molecule type" value="Genomic_DNA"/>
</dbReference>
<evidence type="ECO:0000313" key="2">
    <source>
        <dbReference type="EMBL" id="WKW14834.1"/>
    </source>
</evidence>
<keyword evidence="3" id="KW-1185">Reference proteome</keyword>